<proteinExistence type="predicted"/>
<dbReference type="OrthoDB" id="1114031at2"/>
<protein>
    <recommendedName>
        <fullName evidence="4">Lipoprotein</fullName>
    </recommendedName>
</protein>
<dbReference type="PROSITE" id="PS51257">
    <property type="entry name" value="PROKAR_LIPOPROTEIN"/>
    <property type="match status" value="1"/>
</dbReference>
<gene>
    <name evidence="2" type="ORF">DXN04_06975</name>
</gene>
<name>A0A3E1P4N2_9BACT</name>
<evidence type="ECO:0000313" key="2">
    <source>
        <dbReference type="EMBL" id="RFM35132.1"/>
    </source>
</evidence>
<dbReference type="Proteomes" id="UP000261174">
    <property type="component" value="Unassembled WGS sequence"/>
</dbReference>
<comment type="caution">
    <text evidence="2">The sequence shown here is derived from an EMBL/GenBank/DDBJ whole genome shotgun (WGS) entry which is preliminary data.</text>
</comment>
<evidence type="ECO:0000256" key="1">
    <source>
        <dbReference type="SAM" id="SignalP"/>
    </source>
</evidence>
<keyword evidence="1" id="KW-0732">Signal</keyword>
<accession>A0A3E1P4N2</accession>
<evidence type="ECO:0000313" key="3">
    <source>
        <dbReference type="Proteomes" id="UP000261174"/>
    </source>
</evidence>
<keyword evidence="3" id="KW-1185">Reference proteome</keyword>
<reference evidence="2 3" key="1">
    <citation type="submission" date="2018-08" db="EMBL/GenBank/DDBJ databases">
        <title>Chitinophaga sp. K20C18050901, a novel bacterium isolated from forest soil.</title>
        <authorList>
            <person name="Wang C."/>
        </authorList>
    </citation>
    <scope>NUCLEOTIDE SEQUENCE [LARGE SCALE GENOMIC DNA]</scope>
    <source>
        <strain evidence="2 3">K20C18050901</strain>
    </source>
</reference>
<feature type="chain" id="PRO_5017789971" description="Lipoprotein" evidence="1">
    <location>
        <begin position="27"/>
        <end position="297"/>
    </location>
</feature>
<feature type="signal peptide" evidence="1">
    <location>
        <begin position="1"/>
        <end position="26"/>
    </location>
</feature>
<evidence type="ECO:0008006" key="4">
    <source>
        <dbReference type="Google" id="ProtNLM"/>
    </source>
</evidence>
<sequence>MRSYFCFNRILAGVVCLLLTATLFYACSKSTTDVKTSNTNDNLTISAAGDQAVVYGYFDDLFAVALEVCQDAGYNQTGRKAANNEIASKLGSCYSYSVDNVQNDSWPKTILVSFGAGTNNCADSDGRVRAGNIQITMSGYFYYTGSVITIKPLTYTVNGKSVTGTQTITNTSNNSTYKYLSVISGGSVTLDTTIVGFGGTGTYTQISGTATLGNVSDDIFTYVGTDSLVYTTGKAAYITVSDSSALERKLNCAYIGKGKAAVSFNSLTAVLDYGNGVCDDSLTVSVGDKVKTIKLPL</sequence>
<dbReference type="AlphaFoldDB" id="A0A3E1P4N2"/>
<organism evidence="2 3">
    <name type="scientific">Chitinophaga silvisoli</name>
    <dbReference type="NCBI Taxonomy" id="2291814"/>
    <lineage>
        <taxon>Bacteria</taxon>
        <taxon>Pseudomonadati</taxon>
        <taxon>Bacteroidota</taxon>
        <taxon>Chitinophagia</taxon>
        <taxon>Chitinophagales</taxon>
        <taxon>Chitinophagaceae</taxon>
        <taxon>Chitinophaga</taxon>
    </lineage>
</organism>
<dbReference type="EMBL" id="QTJV01000002">
    <property type="protein sequence ID" value="RFM35132.1"/>
    <property type="molecule type" value="Genomic_DNA"/>
</dbReference>
<dbReference type="RefSeq" id="WP_116852614.1">
    <property type="nucleotide sequence ID" value="NZ_QTJV01000002.1"/>
</dbReference>